<dbReference type="AlphaFoldDB" id="A0A7M7NFJ3"/>
<dbReference type="OrthoDB" id="5987191at2759"/>
<keyword evidence="5 8" id="KW-0339">Growth factor</keyword>
<dbReference type="FunCoup" id="A0A7M7NFJ3">
    <property type="interactions" value="282"/>
</dbReference>
<dbReference type="GO" id="GO:0008083">
    <property type="term" value="F:growth factor activity"/>
    <property type="evidence" value="ECO:0007669"/>
    <property type="project" value="UniProtKB-KW"/>
</dbReference>
<evidence type="ECO:0000259" key="10">
    <source>
        <dbReference type="PROSITE" id="PS51362"/>
    </source>
</evidence>
<comment type="subcellular location">
    <subcellularLocation>
        <location evidence="1">Secreted</location>
    </subcellularLocation>
</comment>
<dbReference type="GO" id="GO:0005615">
    <property type="term" value="C:extracellular space"/>
    <property type="evidence" value="ECO:0000318"/>
    <property type="project" value="GO_Central"/>
</dbReference>
<dbReference type="InParanoid" id="A0A7M7NFJ3"/>
<dbReference type="PANTHER" id="PTHR11848">
    <property type="entry name" value="TGF-BETA FAMILY"/>
    <property type="match status" value="1"/>
</dbReference>
<evidence type="ECO:0000256" key="3">
    <source>
        <dbReference type="ARBA" id="ARBA00022525"/>
    </source>
</evidence>
<evidence type="ECO:0000256" key="7">
    <source>
        <dbReference type="ARBA" id="ARBA00023180"/>
    </source>
</evidence>
<keyword evidence="12" id="KW-1185">Reference proteome</keyword>
<keyword evidence="6" id="KW-1015">Disulfide bond</keyword>
<evidence type="ECO:0000313" key="12">
    <source>
        <dbReference type="Proteomes" id="UP000007110"/>
    </source>
</evidence>
<evidence type="ECO:0000313" key="11">
    <source>
        <dbReference type="EnsemblMetazoa" id="XP_030834962"/>
    </source>
</evidence>
<reference evidence="12" key="1">
    <citation type="submission" date="2015-02" db="EMBL/GenBank/DDBJ databases">
        <title>Genome sequencing for Strongylocentrotus purpuratus.</title>
        <authorList>
            <person name="Murali S."/>
            <person name="Liu Y."/>
            <person name="Vee V."/>
            <person name="English A."/>
            <person name="Wang M."/>
            <person name="Skinner E."/>
            <person name="Han Y."/>
            <person name="Muzny D.M."/>
            <person name="Worley K.C."/>
            <person name="Gibbs R.A."/>
        </authorList>
    </citation>
    <scope>NUCLEOTIDE SEQUENCE</scope>
</reference>
<sequence length="374" mass="42540">MRPMHSLDDPEELKYAELHFYAKNFLAIDSQEHEEIPISFYYIKASECHPIGVQNLKIPKNGWLVTNVTSLLNHVLINATERVTIAMYIGEGEASPDATPYQDGTHEKLVKPFVFLYTEDVSAEKGNAQSNWQRLAEKLAKQEMDTLLPESGVRRRRSARSNDTKETLDENETLVSNEVVDVEPVDNNEYPLNPIGKTFPATTHTAFSFFAEQNMRRIKSNRRRARNQRKKDKSKNMMLDAEEKSRARKKKLNKPRPKHLDIGTPTEATNVCDRHSMNVDFQAIGWDDYVIAPATFQAFYCAGQCAFPIQKELHPSNHALIQSIMHLLGVQTGVPTPCCVPDKMEPLVLLYIEQDSTVTLKKYSDMVVESCGCH</sequence>
<comment type="similarity">
    <text evidence="2 8">Belongs to the TGF-beta family.</text>
</comment>
<dbReference type="KEGG" id="spu:581263"/>
<accession>A0A7M7NFJ3</accession>
<dbReference type="PROSITE" id="PS00250">
    <property type="entry name" value="TGF_BETA_1"/>
    <property type="match status" value="1"/>
</dbReference>
<feature type="region of interest" description="Disordered" evidence="9">
    <location>
        <begin position="148"/>
        <end position="173"/>
    </location>
</feature>
<dbReference type="RefSeq" id="XP_030834962.1">
    <property type="nucleotide sequence ID" value="XM_030979102.1"/>
</dbReference>
<proteinExistence type="inferred from homology"/>
<dbReference type="InterPro" id="IPR015615">
    <property type="entry name" value="TGF-beta-rel"/>
</dbReference>
<feature type="domain" description="TGF-beta family profile" evidence="10">
    <location>
        <begin position="248"/>
        <end position="374"/>
    </location>
</feature>
<dbReference type="OMA" id="KASECHP"/>
<evidence type="ECO:0000256" key="2">
    <source>
        <dbReference type="ARBA" id="ARBA00006656"/>
    </source>
</evidence>
<dbReference type="SUPFAM" id="SSF57501">
    <property type="entry name" value="Cystine-knot cytokines"/>
    <property type="match status" value="1"/>
</dbReference>
<keyword evidence="3" id="KW-0964">Secreted</keyword>
<dbReference type="InterPro" id="IPR029034">
    <property type="entry name" value="Cystine-knot_cytokine"/>
</dbReference>
<evidence type="ECO:0000256" key="4">
    <source>
        <dbReference type="ARBA" id="ARBA00022729"/>
    </source>
</evidence>
<evidence type="ECO:0000256" key="5">
    <source>
        <dbReference type="ARBA" id="ARBA00023030"/>
    </source>
</evidence>
<keyword evidence="4" id="KW-0732">Signal</keyword>
<feature type="compositionally biased region" description="Basic residues" evidence="9">
    <location>
        <begin position="246"/>
        <end position="257"/>
    </location>
</feature>
<name>A0A7M7NFJ3_STRPU</name>
<dbReference type="SMART" id="SM00204">
    <property type="entry name" value="TGFB"/>
    <property type="match status" value="1"/>
</dbReference>
<feature type="compositionally biased region" description="Basic residues" evidence="9">
    <location>
        <begin position="217"/>
        <end position="233"/>
    </location>
</feature>
<keyword evidence="7" id="KW-0325">Glycoprotein</keyword>
<evidence type="ECO:0000256" key="9">
    <source>
        <dbReference type="SAM" id="MobiDB-lite"/>
    </source>
</evidence>
<reference evidence="11" key="2">
    <citation type="submission" date="2021-01" db="UniProtKB">
        <authorList>
            <consortium name="EnsemblMetazoa"/>
        </authorList>
    </citation>
    <scope>IDENTIFICATION</scope>
</reference>
<dbReference type="Gene3D" id="2.10.90.10">
    <property type="entry name" value="Cystine-knot cytokines"/>
    <property type="match status" value="1"/>
</dbReference>
<dbReference type="PROSITE" id="PS51362">
    <property type="entry name" value="TGF_BETA_2"/>
    <property type="match status" value="1"/>
</dbReference>
<dbReference type="PANTHER" id="PTHR11848:SF302">
    <property type="entry name" value="TGF-BETA FAMILY PROFILE DOMAIN-CONTAINING PROTEIN"/>
    <property type="match status" value="1"/>
</dbReference>
<dbReference type="InterPro" id="IPR001839">
    <property type="entry name" value="TGF-b_C"/>
</dbReference>
<protein>
    <recommendedName>
        <fullName evidence="10">TGF-beta family profile domain-containing protein</fullName>
    </recommendedName>
</protein>
<dbReference type="GeneID" id="581263"/>
<dbReference type="Pfam" id="PF00019">
    <property type="entry name" value="TGF_beta"/>
    <property type="match status" value="1"/>
</dbReference>
<dbReference type="GO" id="GO:0007178">
    <property type="term" value="P:cell surface receptor protein serine/threonine kinase signaling pathway"/>
    <property type="evidence" value="ECO:0000318"/>
    <property type="project" value="GO_Central"/>
</dbReference>
<dbReference type="InterPro" id="IPR017948">
    <property type="entry name" value="TGFb_CS"/>
</dbReference>
<evidence type="ECO:0000256" key="6">
    <source>
        <dbReference type="ARBA" id="ARBA00023157"/>
    </source>
</evidence>
<evidence type="ECO:0000256" key="8">
    <source>
        <dbReference type="RuleBase" id="RU000354"/>
    </source>
</evidence>
<dbReference type="Proteomes" id="UP000007110">
    <property type="component" value="Unassembled WGS sequence"/>
</dbReference>
<dbReference type="GO" id="GO:0005125">
    <property type="term" value="F:cytokine activity"/>
    <property type="evidence" value="ECO:0000318"/>
    <property type="project" value="GO_Central"/>
</dbReference>
<feature type="region of interest" description="Disordered" evidence="9">
    <location>
        <begin position="217"/>
        <end position="267"/>
    </location>
</feature>
<evidence type="ECO:0000256" key="1">
    <source>
        <dbReference type="ARBA" id="ARBA00004613"/>
    </source>
</evidence>
<dbReference type="FunFam" id="2.10.90.10:FF:000001">
    <property type="entry name" value="Bone morphogenetic protein 4"/>
    <property type="match status" value="1"/>
</dbReference>
<dbReference type="EnsemblMetazoa" id="XM_030979102">
    <property type="protein sequence ID" value="XP_030834962"/>
    <property type="gene ID" value="LOC581263"/>
</dbReference>
<organism evidence="11 12">
    <name type="scientific">Strongylocentrotus purpuratus</name>
    <name type="common">Purple sea urchin</name>
    <dbReference type="NCBI Taxonomy" id="7668"/>
    <lineage>
        <taxon>Eukaryota</taxon>
        <taxon>Metazoa</taxon>
        <taxon>Echinodermata</taxon>
        <taxon>Eleutherozoa</taxon>
        <taxon>Echinozoa</taxon>
        <taxon>Echinoidea</taxon>
        <taxon>Euechinoidea</taxon>
        <taxon>Echinacea</taxon>
        <taxon>Camarodonta</taxon>
        <taxon>Echinidea</taxon>
        <taxon>Strongylocentrotidae</taxon>
        <taxon>Strongylocentrotus</taxon>
    </lineage>
</organism>